<dbReference type="AlphaFoldDB" id="A0A2S6AUS3"/>
<dbReference type="PIRSF" id="PIRSF006078">
    <property type="entry name" value="GlxK"/>
    <property type="match status" value="1"/>
</dbReference>
<organism evidence="5 6">
    <name type="scientific">Nocardia nova</name>
    <dbReference type="NCBI Taxonomy" id="37330"/>
    <lineage>
        <taxon>Bacteria</taxon>
        <taxon>Bacillati</taxon>
        <taxon>Actinomycetota</taxon>
        <taxon>Actinomycetes</taxon>
        <taxon>Mycobacteriales</taxon>
        <taxon>Nocardiaceae</taxon>
        <taxon>Nocardia</taxon>
    </lineage>
</organism>
<sequence length="391" mass="39492">MVRGRPCRVVVAPDKFKGSLAAPGVAAAVAAGIARVVPDAEIRQVPVADGGDGTVDAFVAAGWERVWVDTVGPTAETSAGSYAVQANTALIELAEAVGLVKLPAGRRAPMEASTYGLGVLIRHALDHGFRDIVLGLGGSASTDGGAGLLQALGLRILDADGCELPRGAAALVNAHTVDYSGLHPAIRETQFVLASDVDNPLLGPHGAAAVFAPQKGASPQQCEELELALTRWACVVERSAGTYTGAPAAGGQDAPRYAERPGAGAAGGTGFGTMAVLGARPRSGIEVILELIDFADQLHGAQLVVTGEGALDEQTLRGKAPAGVAAAAGAAGVPVVAVAGRCTLSSKQLRAAGLARCYRLTDLESDPARSIAHAADLLEDLGAGIATDYLR</sequence>
<evidence type="ECO:0000256" key="1">
    <source>
        <dbReference type="ARBA" id="ARBA00006284"/>
    </source>
</evidence>
<dbReference type="RefSeq" id="WP_104374694.1">
    <property type="nucleotide sequence ID" value="NZ_PSZC01000003.1"/>
</dbReference>
<evidence type="ECO:0000256" key="2">
    <source>
        <dbReference type="ARBA" id="ARBA00022679"/>
    </source>
</evidence>
<dbReference type="GO" id="GO:0031388">
    <property type="term" value="P:organic acid phosphorylation"/>
    <property type="evidence" value="ECO:0007669"/>
    <property type="project" value="UniProtKB-UniRule"/>
</dbReference>
<dbReference type="Proteomes" id="UP000239874">
    <property type="component" value="Unassembled WGS sequence"/>
</dbReference>
<dbReference type="GO" id="GO:0008887">
    <property type="term" value="F:glycerate kinase activity"/>
    <property type="evidence" value="ECO:0007669"/>
    <property type="project" value="UniProtKB-UniRule"/>
</dbReference>
<dbReference type="InterPro" id="IPR018197">
    <property type="entry name" value="Glycerate_kinase_RE-like"/>
</dbReference>
<dbReference type="PANTHER" id="PTHR21599">
    <property type="entry name" value="GLYCERATE KINASE"/>
    <property type="match status" value="1"/>
</dbReference>
<protein>
    <submittedName>
        <fullName evidence="5">Glycerate kinase</fullName>
    </submittedName>
</protein>
<dbReference type="InterPro" id="IPR036129">
    <property type="entry name" value="Glycerate_kinase_sf"/>
</dbReference>
<evidence type="ECO:0000256" key="3">
    <source>
        <dbReference type="ARBA" id="ARBA00022777"/>
    </source>
</evidence>
<dbReference type="Gene3D" id="3.40.50.10350">
    <property type="entry name" value="Glycerate kinase, domain 1"/>
    <property type="match status" value="1"/>
</dbReference>
<dbReference type="Gene3D" id="3.90.1510.10">
    <property type="entry name" value="Glycerate kinase, domain 2"/>
    <property type="match status" value="1"/>
</dbReference>
<dbReference type="OrthoDB" id="9774290at2"/>
<comment type="similarity">
    <text evidence="1 4">Belongs to the glycerate kinase type-1 family.</text>
</comment>
<dbReference type="InterPro" id="IPR004381">
    <property type="entry name" value="Glycerate_kinase"/>
</dbReference>
<dbReference type="PANTHER" id="PTHR21599:SF0">
    <property type="entry name" value="GLYCERATE KINASE"/>
    <property type="match status" value="1"/>
</dbReference>
<name>A0A2S6AUS3_9NOCA</name>
<dbReference type="InterPro" id="IPR018193">
    <property type="entry name" value="Glyc_kinase_flavodox-like_fold"/>
</dbReference>
<dbReference type="Pfam" id="PF02595">
    <property type="entry name" value="Gly_kinase"/>
    <property type="match status" value="1"/>
</dbReference>
<evidence type="ECO:0000313" key="5">
    <source>
        <dbReference type="EMBL" id="PPJ38960.1"/>
    </source>
</evidence>
<accession>A0A2S6AUS3</accession>
<gene>
    <name evidence="5" type="ORF">C5E45_05460</name>
</gene>
<dbReference type="EMBL" id="PSZC01000003">
    <property type="protein sequence ID" value="PPJ38960.1"/>
    <property type="molecule type" value="Genomic_DNA"/>
</dbReference>
<keyword evidence="2 4" id="KW-0808">Transferase</keyword>
<reference evidence="5 6" key="1">
    <citation type="submission" date="2018-02" db="EMBL/GenBank/DDBJ databases">
        <title>8 Nocardia nova and 1 Nocardia cyriacigeorgica strain used for evolution to TMP-SMX.</title>
        <authorList>
            <person name="Mehta H."/>
            <person name="Weng J."/>
            <person name="Shamoo Y."/>
        </authorList>
    </citation>
    <scope>NUCLEOTIDE SEQUENCE [LARGE SCALE GENOMIC DNA]</scope>
    <source>
        <strain evidence="5 6">MDA3139</strain>
    </source>
</reference>
<dbReference type="SUPFAM" id="SSF110738">
    <property type="entry name" value="Glycerate kinase I"/>
    <property type="match status" value="1"/>
</dbReference>
<evidence type="ECO:0000256" key="4">
    <source>
        <dbReference type="PIRNR" id="PIRNR006078"/>
    </source>
</evidence>
<evidence type="ECO:0000313" key="6">
    <source>
        <dbReference type="Proteomes" id="UP000239874"/>
    </source>
</evidence>
<dbReference type="NCBIfam" id="TIGR00045">
    <property type="entry name" value="glycerate kinase"/>
    <property type="match status" value="1"/>
</dbReference>
<proteinExistence type="inferred from homology"/>
<comment type="caution">
    <text evidence="5">The sequence shown here is derived from an EMBL/GenBank/DDBJ whole genome shotgun (WGS) entry which is preliminary data.</text>
</comment>
<keyword evidence="3 4" id="KW-0418">Kinase</keyword>